<protein>
    <submittedName>
        <fullName evidence="2">Uncharacterized protein</fullName>
    </submittedName>
</protein>
<feature type="transmembrane region" description="Helical" evidence="1">
    <location>
        <begin position="21"/>
        <end position="44"/>
    </location>
</feature>
<reference evidence="2 3" key="1">
    <citation type="submission" date="2024-02" db="EMBL/GenBank/DDBJ databases">
        <title>de novo genome assembly of Solanum bulbocastanum strain 11H21.</title>
        <authorList>
            <person name="Hosaka A.J."/>
        </authorList>
    </citation>
    <scope>NUCLEOTIDE SEQUENCE [LARGE SCALE GENOMIC DNA]</scope>
    <source>
        <tissue evidence="2">Young leaves</tissue>
    </source>
</reference>
<gene>
    <name evidence="2" type="ORF">RDI58_028612</name>
</gene>
<proteinExistence type="predicted"/>
<dbReference type="EMBL" id="JBANQN010000012">
    <property type="protein sequence ID" value="KAK6773374.1"/>
    <property type="molecule type" value="Genomic_DNA"/>
</dbReference>
<keyword evidence="1" id="KW-0472">Membrane</keyword>
<keyword evidence="1" id="KW-0812">Transmembrane</keyword>
<evidence type="ECO:0000313" key="2">
    <source>
        <dbReference type="EMBL" id="KAK6773374.1"/>
    </source>
</evidence>
<dbReference type="AlphaFoldDB" id="A0AAN8SSA0"/>
<keyword evidence="3" id="KW-1185">Reference proteome</keyword>
<comment type="caution">
    <text evidence="2">The sequence shown here is derived from an EMBL/GenBank/DDBJ whole genome shotgun (WGS) entry which is preliminary data.</text>
</comment>
<organism evidence="2 3">
    <name type="scientific">Solanum bulbocastanum</name>
    <name type="common">Wild potato</name>
    <dbReference type="NCBI Taxonomy" id="147425"/>
    <lineage>
        <taxon>Eukaryota</taxon>
        <taxon>Viridiplantae</taxon>
        <taxon>Streptophyta</taxon>
        <taxon>Embryophyta</taxon>
        <taxon>Tracheophyta</taxon>
        <taxon>Spermatophyta</taxon>
        <taxon>Magnoliopsida</taxon>
        <taxon>eudicotyledons</taxon>
        <taxon>Gunneridae</taxon>
        <taxon>Pentapetalae</taxon>
        <taxon>asterids</taxon>
        <taxon>lamiids</taxon>
        <taxon>Solanales</taxon>
        <taxon>Solanaceae</taxon>
        <taxon>Solanoideae</taxon>
        <taxon>Solaneae</taxon>
        <taxon>Solanum</taxon>
    </lineage>
</organism>
<keyword evidence="1" id="KW-1133">Transmembrane helix</keyword>
<evidence type="ECO:0000256" key="1">
    <source>
        <dbReference type="SAM" id="Phobius"/>
    </source>
</evidence>
<sequence>MDNNKLIDHLFSTHSLLPNPFLNMSCISALLSNPILIGPFATPFTKLAQRRNQETLIQVLVFLAMVLIIALNQLKLAFQVSKKSFTSTNIPKTSTFMVSIYVHI</sequence>
<feature type="transmembrane region" description="Helical" evidence="1">
    <location>
        <begin position="56"/>
        <end position="74"/>
    </location>
</feature>
<evidence type="ECO:0000313" key="3">
    <source>
        <dbReference type="Proteomes" id="UP001371456"/>
    </source>
</evidence>
<name>A0AAN8SSA0_SOLBU</name>
<accession>A0AAN8SSA0</accession>
<dbReference type="Proteomes" id="UP001371456">
    <property type="component" value="Unassembled WGS sequence"/>
</dbReference>